<dbReference type="RefSeq" id="WP_344058159.1">
    <property type="nucleotide sequence ID" value="NZ_BAAAOH010000001.1"/>
</dbReference>
<protein>
    <recommendedName>
        <fullName evidence="4">LysM domain-containing protein</fullName>
    </recommendedName>
</protein>
<evidence type="ECO:0008006" key="4">
    <source>
        <dbReference type="Google" id="ProtNLM"/>
    </source>
</evidence>
<evidence type="ECO:0000256" key="1">
    <source>
        <dbReference type="SAM" id="MobiDB-lite"/>
    </source>
</evidence>
<proteinExistence type="predicted"/>
<evidence type="ECO:0000313" key="2">
    <source>
        <dbReference type="EMBL" id="GAA1974949.1"/>
    </source>
</evidence>
<name>A0ABN2RU42_9MICO</name>
<gene>
    <name evidence="2" type="ORF">GCM10009777_04760</name>
</gene>
<dbReference type="EMBL" id="BAAAOH010000001">
    <property type="protein sequence ID" value="GAA1974949.1"/>
    <property type="molecule type" value="Genomic_DNA"/>
</dbReference>
<reference evidence="2 3" key="1">
    <citation type="journal article" date="2019" name="Int. J. Syst. Evol. Microbiol.">
        <title>The Global Catalogue of Microorganisms (GCM) 10K type strain sequencing project: providing services to taxonomists for standard genome sequencing and annotation.</title>
        <authorList>
            <consortium name="The Broad Institute Genomics Platform"/>
            <consortium name="The Broad Institute Genome Sequencing Center for Infectious Disease"/>
            <person name="Wu L."/>
            <person name="Ma J."/>
        </authorList>
    </citation>
    <scope>NUCLEOTIDE SEQUENCE [LARGE SCALE GENOMIC DNA]</scope>
    <source>
        <strain evidence="2 3">JCM 14902</strain>
    </source>
</reference>
<feature type="compositionally biased region" description="Low complexity" evidence="1">
    <location>
        <begin position="83"/>
        <end position="97"/>
    </location>
</feature>
<feature type="region of interest" description="Disordered" evidence="1">
    <location>
        <begin position="81"/>
        <end position="108"/>
    </location>
</feature>
<comment type="caution">
    <text evidence="2">The sequence shown here is derived from an EMBL/GenBank/DDBJ whole genome shotgun (WGS) entry which is preliminary data.</text>
</comment>
<organism evidence="2 3">
    <name type="scientific">Microbacterium pumilum</name>
    <dbReference type="NCBI Taxonomy" id="344165"/>
    <lineage>
        <taxon>Bacteria</taxon>
        <taxon>Bacillati</taxon>
        <taxon>Actinomycetota</taxon>
        <taxon>Actinomycetes</taxon>
        <taxon>Micrococcales</taxon>
        <taxon>Microbacteriaceae</taxon>
        <taxon>Microbacterium</taxon>
    </lineage>
</organism>
<sequence length="312" mass="32880">MERVAFLLPDGERITCMLNPEHIVQRRVAGLAPRRTGAGVVAGPARSDSPLLHTGGGRTELELQLLFDLDLLPPPIVPPPAPVQTEPVAAEPVAAEPSGSDVGTLQPGDVEIAEPGTETPLPIESGTDIPLSTAVVPPRRDVRDHTRPLWQLAENSDKGGRGVPEVRVVYGKEMNVLAVVESLAERFERFDASGTPSRSWLSMRLVRVPDPNPPAPETPVPVTIPDAEAAAIAAAAPAAIHVVIGAGSSSDEGPAAGGETLPEIAARYFGGRSALWRWIADVNVLDDVIWPEAGRDLIIPPAPEDLPTGATR</sequence>
<dbReference type="Proteomes" id="UP001500326">
    <property type="component" value="Unassembled WGS sequence"/>
</dbReference>
<keyword evidence="3" id="KW-1185">Reference proteome</keyword>
<accession>A0ABN2RU42</accession>
<evidence type="ECO:0000313" key="3">
    <source>
        <dbReference type="Proteomes" id="UP001500326"/>
    </source>
</evidence>